<dbReference type="AlphaFoldDB" id="A0AAV4RRP6"/>
<protein>
    <submittedName>
        <fullName evidence="1">Uncharacterized protein</fullName>
    </submittedName>
</protein>
<evidence type="ECO:0000313" key="2">
    <source>
        <dbReference type="Proteomes" id="UP001054837"/>
    </source>
</evidence>
<organism evidence="1 2">
    <name type="scientific">Caerostris darwini</name>
    <dbReference type="NCBI Taxonomy" id="1538125"/>
    <lineage>
        <taxon>Eukaryota</taxon>
        <taxon>Metazoa</taxon>
        <taxon>Ecdysozoa</taxon>
        <taxon>Arthropoda</taxon>
        <taxon>Chelicerata</taxon>
        <taxon>Arachnida</taxon>
        <taxon>Araneae</taxon>
        <taxon>Araneomorphae</taxon>
        <taxon>Entelegynae</taxon>
        <taxon>Araneoidea</taxon>
        <taxon>Araneidae</taxon>
        <taxon>Caerostris</taxon>
    </lineage>
</organism>
<comment type="caution">
    <text evidence="1">The sequence shown here is derived from an EMBL/GenBank/DDBJ whole genome shotgun (WGS) entry which is preliminary data.</text>
</comment>
<evidence type="ECO:0000313" key="1">
    <source>
        <dbReference type="EMBL" id="GIY24405.1"/>
    </source>
</evidence>
<dbReference type="EMBL" id="BPLQ01006688">
    <property type="protein sequence ID" value="GIY24405.1"/>
    <property type="molecule type" value="Genomic_DNA"/>
</dbReference>
<gene>
    <name evidence="1" type="ORF">CDAR_212831</name>
</gene>
<name>A0AAV4RRP6_9ARAC</name>
<proteinExistence type="predicted"/>
<dbReference type="Proteomes" id="UP001054837">
    <property type="component" value="Unassembled WGS sequence"/>
</dbReference>
<reference evidence="1 2" key="1">
    <citation type="submission" date="2021-06" db="EMBL/GenBank/DDBJ databases">
        <title>Caerostris darwini draft genome.</title>
        <authorList>
            <person name="Kono N."/>
            <person name="Arakawa K."/>
        </authorList>
    </citation>
    <scope>NUCLEOTIDE SEQUENCE [LARGE SCALE GENOMIC DNA]</scope>
</reference>
<feature type="non-terminal residue" evidence="1">
    <location>
        <position position="132"/>
    </location>
</feature>
<dbReference type="Gene3D" id="2.60.470.10">
    <property type="entry name" value="Acid-sensing ion channels like domains"/>
    <property type="match status" value="1"/>
</dbReference>
<keyword evidence="2" id="KW-1185">Reference proteome</keyword>
<accession>A0AAV4RRP6</accession>
<sequence>MTSLDLASLKIALAADSDVTLIMSTRTASQSTPVGQTGVQNFSAPACFDQEVEGLQSITSESFVLFEFAELSIMLNLERNRYSPMNPVVRARMTIHAADTIPNPQYDGVSLQPGLTYNYGIREVMHNCTGVV</sequence>